<proteinExistence type="inferred from homology"/>
<dbReference type="PANTHER" id="PTHR43292">
    <property type="entry name" value="ACYL-COA DEHYDROGENASE"/>
    <property type="match status" value="1"/>
</dbReference>
<evidence type="ECO:0000256" key="3">
    <source>
        <dbReference type="ARBA" id="ARBA00022630"/>
    </source>
</evidence>
<comment type="similarity">
    <text evidence="2 6">Belongs to the acyl-CoA dehydrogenase family.</text>
</comment>
<dbReference type="InterPro" id="IPR013786">
    <property type="entry name" value="AcylCoA_DH/ox_N"/>
</dbReference>
<dbReference type="InterPro" id="IPR009075">
    <property type="entry name" value="AcylCo_DH/oxidase_C"/>
</dbReference>
<dbReference type="SUPFAM" id="SSF56645">
    <property type="entry name" value="Acyl-CoA dehydrogenase NM domain-like"/>
    <property type="match status" value="1"/>
</dbReference>
<feature type="domain" description="Acyl-CoA dehydrogenase/oxidase C-terminal" evidence="7">
    <location>
        <begin position="248"/>
        <end position="377"/>
    </location>
</feature>
<dbReference type="GO" id="GO:0005886">
    <property type="term" value="C:plasma membrane"/>
    <property type="evidence" value="ECO:0007669"/>
    <property type="project" value="TreeGrafter"/>
</dbReference>
<evidence type="ECO:0000259" key="9">
    <source>
        <dbReference type="Pfam" id="PF02771"/>
    </source>
</evidence>
<evidence type="ECO:0000313" key="11">
    <source>
        <dbReference type="Proteomes" id="UP000199601"/>
    </source>
</evidence>
<feature type="domain" description="Acyl-CoA dehydrogenase/oxidase N-terminal" evidence="9">
    <location>
        <begin position="11"/>
        <end position="118"/>
    </location>
</feature>
<organism evidence="10 11">
    <name type="scientific">Mycobacterium europaeum</name>
    <dbReference type="NCBI Taxonomy" id="761804"/>
    <lineage>
        <taxon>Bacteria</taxon>
        <taxon>Bacillati</taxon>
        <taxon>Actinomycetota</taxon>
        <taxon>Actinomycetes</taxon>
        <taxon>Mycobacteriales</taxon>
        <taxon>Mycobacteriaceae</taxon>
        <taxon>Mycobacterium</taxon>
        <taxon>Mycobacterium simiae complex</taxon>
    </lineage>
</organism>
<keyword evidence="4 6" id="KW-0274">FAD</keyword>
<reference evidence="11" key="1">
    <citation type="submission" date="2015-03" db="EMBL/GenBank/DDBJ databases">
        <authorList>
            <person name="Urmite Genomes"/>
        </authorList>
    </citation>
    <scope>NUCLEOTIDE SEQUENCE [LARGE SCALE GENOMIC DNA]</scope>
    <source>
        <strain evidence="11">CSUR P1344</strain>
    </source>
</reference>
<protein>
    <submittedName>
        <fullName evidence="10">Acyl-CoA dehydrogenase</fullName>
    </submittedName>
</protein>
<name>A0A0U1DK75_9MYCO</name>
<dbReference type="Proteomes" id="UP000199601">
    <property type="component" value="Unassembled WGS sequence"/>
</dbReference>
<dbReference type="InterPro" id="IPR052161">
    <property type="entry name" value="Mycobact_Acyl-CoA_DH"/>
</dbReference>
<keyword evidence="5 6" id="KW-0560">Oxidoreductase</keyword>
<comment type="cofactor">
    <cofactor evidence="1 6">
        <name>FAD</name>
        <dbReference type="ChEBI" id="CHEBI:57692"/>
    </cofactor>
</comment>
<dbReference type="InterPro" id="IPR006091">
    <property type="entry name" value="Acyl-CoA_Oxase/DH_mid-dom"/>
</dbReference>
<accession>A0A0U1DK75</accession>
<dbReference type="InterPro" id="IPR046373">
    <property type="entry name" value="Acyl-CoA_Oxase/DH_mid-dom_sf"/>
</dbReference>
<dbReference type="GO" id="GO:0050660">
    <property type="term" value="F:flavin adenine dinucleotide binding"/>
    <property type="evidence" value="ECO:0007669"/>
    <property type="project" value="InterPro"/>
</dbReference>
<dbReference type="Gene3D" id="1.10.540.10">
    <property type="entry name" value="Acyl-CoA dehydrogenase/oxidase, N-terminal domain"/>
    <property type="match status" value="1"/>
</dbReference>
<dbReference type="Gene3D" id="2.40.110.10">
    <property type="entry name" value="Butyryl-CoA Dehydrogenase, subunit A, domain 2"/>
    <property type="match status" value="1"/>
</dbReference>
<keyword evidence="11" id="KW-1185">Reference proteome</keyword>
<dbReference type="Pfam" id="PF00441">
    <property type="entry name" value="Acyl-CoA_dh_1"/>
    <property type="match status" value="1"/>
</dbReference>
<evidence type="ECO:0000259" key="8">
    <source>
        <dbReference type="Pfam" id="PF02770"/>
    </source>
</evidence>
<evidence type="ECO:0000259" key="7">
    <source>
        <dbReference type="Pfam" id="PF00441"/>
    </source>
</evidence>
<sequence length="388" mass="41687">MDFSEPENWARIRREAEAFVAEHVTREVIEHERRTGDGVDRALTRKLGERGWIAAGWPVAEGGAGLDPFEVAALWNALRKGGVPTAGPGTTMLPANAIRATGSEELKARVLPGVAAGEVLICLGYTEPAGGSDVFACATRSQLDGDEWIVNGQKIFTTFAHLADYCFLLTRSQPGSVGPRGLTMLLVPLDSPGIEIQAVHTMGHERTNIVFYNDVRVPDANRIGETHEGFAVMRAALEAEQNVAPGSRTGWVADDALEFARTHRGLDGAELITDVLVRERLARMAVEAEVADLLDLRVAFLDAEGDKPGPVSALFGPESYVRASAAAIDIAGAAGMIDWTDPHSAVDGTLDAHYRSAVATTIYGGSSEVLRSLIVENRLGFPRSRPRR</sequence>
<evidence type="ECO:0000313" key="10">
    <source>
        <dbReference type="EMBL" id="CQD18156.1"/>
    </source>
</evidence>
<dbReference type="Gene3D" id="1.20.140.10">
    <property type="entry name" value="Butyryl-CoA Dehydrogenase, subunit A, domain 3"/>
    <property type="match status" value="1"/>
</dbReference>
<dbReference type="GO" id="GO:0016627">
    <property type="term" value="F:oxidoreductase activity, acting on the CH-CH group of donors"/>
    <property type="evidence" value="ECO:0007669"/>
    <property type="project" value="InterPro"/>
</dbReference>
<dbReference type="InterPro" id="IPR036250">
    <property type="entry name" value="AcylCo_DH-like_C"/>
</dbReference>
<dbReference type="InterPro" id="IPR009100">
    <property type="entry name" value="AcylCoA_DH/oxidase_NM_dom_sf"/>
</dbReference>
<dbReference type="RefSeq" id="WP_090422495.1">
    <property type="nucleotide sequence ID" value="NZ_CTEC01000002.1"/>
</dbReference>
<evidence type="ECO:0000256" key="5">
    <source>
        <dbReference type="ARBA" id="ARBA00023002"/>
    </source>
</evidence>
<dbReference type="Pfam" id="PF02771">
    <property type="entry name" value="Acyl-CoA_dh_N"/>
    <property type="match status" value="1"/>
</dbReference>
<dbReference type="InterPro" id="IPR037069">
    <property type="entry name" value="AcylCoA_DH/ox_N_sf"/>
</dbReference>
<evidence type="ECO:0000256" key="2">
    <source>
        <dbReference type="ARBA" id="ARBA00009347"/>
    </source>
</evidence>
<keyword evidence="3 6" id="KW-0285">Flavoprotein</keyword>
<dbReference type="EMBL" id="CTEC01000002">
    <property type="protein sequence ID" value="CQD18156.1"/>
    <property type="molecule type" value="Genomic_DNA"/>
</dbReference>
<evidence type="ECO:0000256" key="6">
    <source>
        <dbReference type="RuleBase" id="RU362125"/>
    </source>
</evidence>
<evidence type="ECO:0000256" key="4">
    <source>
        <dbReference type="ARBA" id="ARBA00022827"/>
    </source>
</evidence>
<feature type="domain" description="Acyl-CoA oxidase/dehydrogenase middle" evidence="8">
    <location>
        <begin position="122"/>
        <end position="207"/>
    </location>
</feature>
<evidence type="ECO:0000256" key="1">
    <source>
        <dbReference type="ARBA" id="ARBA00001974"/>
    </source>
</evidence>
<dbReference type="Pfam" id="PF02770">
    <property type="entry name" value="Acyl-CoA_dh_M"/>
    <property type="match status" value="1"/>
</dbReference>
<dbReference type="PANTHER" id="PTHR43292:SF3">
    <property type="entry name" value="ACYL-COA DEHYDROGENASE FADE29"/>
    <property type="match status" value="1"/>
</dbReference>
<dbReference type="SUPFAM" id="SSF47203">
    <property type="entry name" value="Acyl-CoA dehydrogenase C-terminal domain-like"/>
    <property type="match status" value="1"/>
</dbReference>
<gene>
    <name evidence="10" type="ORF">BN000_04083</name>
</gene>
<dbReference type="AlphaFoldDB" id="A0A0U1DK75"/>